<dbReference type="Pfam" id="PF09360">
    <property type="entry name" value="zf-CDGSH"/>
    <property type="match status" value="1"/>
</dbReference>
<protein>
    <submittedName>
        <fullName evidence="6">CDGSH iron-sulfur domain-containing protein</fullName>
    </submittedName>
</protein>
<dbReference type="SMART" id="SM00704">
    <property type="entry name" value="ZnF_CDGSH"/>
    <property type="match status" value="1"/>
</dbReference>
<organism evidence="6 7">
    <name type="scientific">Cerasibacillus terrae</name>
    <dbReference type="NCBI Taxonomy" id="2498845"/>
    <lineage>
        <taxon>Bacteria</taxon>
        <taxon>Bacillati</taxon>
        <taxon>Bacillota</taxon>
        <taxon>Bacilli</taxon>
        <taxon>Bacillales</taxon>
        <taxon>Bacillaceae</taxon>
        <taxon>Cerasibacillus</taxon>
    </lineage>
</organism>
<keyword evidence="7" id="KW-1185">Reference proteome</keyword>
<dbReference type="InterPro" id="IPR042216">
    <property type="entry name" value="MitoNEET_CISD"/>
</dbReference>
<sequence length="67" mass="7370">MSEKVTIKVNDNGPLLVKGDVELVDKEGNVFETKKAFSLCRCGLSQNKPFCDGTHKKEGFESAPRAK</sequence>
<comment type="caution">
    <text evidence="6">The sequence shown here is derived from an EMBL/GenBank/DDBJ whole genome shotgun (WGS) entry which is preliminary data.</text>
</comment>
<evidence type="ECO:0000256" key="1">
    <source>
        <dbReference type="ARBA" id="ARBA00022714"/>
    </source>
</evidence>
<dbReference type="GO" id="GO:0005737">
    <property type="term" value="C:cytoplasm"/>
    <property type="evidence" value="ECO:0007669"/>
    <property type="project" value="UniProtKB-ARBA"/>
</dbReference>
<evidence type="ECO:0000256" key="4">
    <source>
        <dbReference type="ARBA" id="ARBA00023014"/>
    </source>
</evidence>
<dbReference type="AlphaFoldDB" id="A0A5C8NZK4"/>
<dbReference type="EMBL" id="VDUW01000002">
    <property type="protein sequence ID" value="TXL66507.1"/>
    <property type="molecule type" value="Genomic_DNA"/>
</dbReference>
<keyword evidence="2" id="KW-0479">Metal-binding</keyword>
<accession>A0A5C8NZK4</accession>
<dbReference type="InterPro" id="IPR018967">
    <property type="entry name" value="FeS-contain_CDGSH-typ"/>
</dbReference>
<evidence type="ECO:0000259" key="5">
    <source>
        <dbReference type="SMART" id="SM00704"/>
    </source>
</evidence>
<dbReference type="RefSeq" id="WP_147665907.1">
    <property type="nucleotide sequence ID" value="NZ_VDUW01000002.1"/>
</dbReference>
<keyword evidence="4" id="KW-0411">Iron-sulfur</keyword>
<dbReference type="Gene3D" id="3.40.5.90">
    <property type="entry name" value="CDGSH iron-sulfur domain, mitoNEET-type"/>
    <property type="match status" value="1"/>
</dbReference>
<keyword evidence="3" id="KW-0408">Iron</keyword>
<dbReference type="OrthoDB" id="9795032at2"/>
<dbReference type="GO" id="GO:0051537">
    <property type="term" value="F:2 iron, 2 sulfur cluster binding"/>
    <property type="evidence" value="ECO:0007669"/>
    <property type="project" value="UniProtKB-KW"/>
</dbReference>
<dbReference type="GO" id="GO:0046872">
    <property type="term" value="F:metal ion binding"/>
    <property type="evidence" value="ECO:0007669"/>
    <property type="project" value="UniProtKB-KW"/>
</dbReference>
<keyword evidence="1" id="KW-0001">2Fe-2S</keyword>
<evidence type="ECO:0000256" key="2">
    <source>
        <dbReference type="ARBA" id="ARBA00022723"/>
    </source>
</evidence>
<dbReference type="Proteomes" id="UP000321574">
    <property type="component" value="Unassembled WGS sequence"/>
</dbReference>
<evidence type="ECO:0000256" key="3">
    <source>
        <dbReference type="ARBA" id="ARBA00023004"/>
    </source>
</evidence>
<gene>
    <name evidence="6" type="ORF">FHP05_03735</name>
</gene>
<evidence type="ECO:0000313" key="7">
    <source>
        <dbReference type="Proteomes" id="UP000321574"/>
    </source>
</evidence>
<feature type="domain" description="Iron-binding zinc finger CDGSH type" evidence="5">
    <location>
        <begin position="22"/>
        <end position="61"/>
    </location>
</feature>
<name>A0A5C8NZK4_9BACI</name>
<proteinExistence type="predicted"/>
<reference evidence="6 7" key="1">
    <citation type="submission" date="2019-06" db="EMBL/GenBank/DDBJ databases">
        <title>Cerasibacillus sp. nov., isolated from maize field.</title>
        <authorList>
            <person name="Lin S.-Y."/>
            <person name="Tsai C.-F."/>
            <person name="Young C.-C."/>
        </authorList>
    </citation>
    <scope>NUCLEOTIDE SEQUENCE [LARGE SCALE GENOMIC DNA]</scope>
    <source>
        <strain evidence="6 7">CC-CFT480</strain>
    </source>
</reference>
<evidence type="ECO:0000313" key="6">
    <source>
        <dbReference type="EMBL" id="TXL66507.1"/>
    </source>
</evidence>